<dbReference type="SUPFAM" id="SSF56112">
    <property type="entry name" value="Protein kinase-like (PK-like)"/>
    <property type="match status" value="1"/>
</dbReference>
<name>A0A6G2CMB1_9FIRM</name>
<dbReference type="RefSeq" id="WP_006785735.1">
    <property type="nucleotide sequence ID" value="NZ_CAUWFM010000013.1"/>
</dbReference>
<sequence>MSTRLKNVLACYDLVEAKIETEAISDETNRQPHVWTVNDDYLLRMSENLEELKRHIHLSKLLKTVNVKTQTPIQTVNHEDYVVMDGYYFILCEKIKGSVLTDYFIADEAKLGYELGQHLATLHEGLKEITPKLTDLWDNDMLQELSGWVSEELETYVSASTLPKTELTELKNIKNTCINHFKELYNNLPRQAIHRDFHGANIIFNDNEIVGYIDFDLTQLNARLFDVCYLGTGALASIFQEEAKRDR</sequence>
<protein>
    <submittedName>
        <fullName evidence="4">Phosphotransferase</fullName>
    </submittedName>
</protein>
<proteinExistence type="inferred from homology"/>
<evidence type="ECO:0000256" key="1">
    <source>
        <dbReference type="ARBA" id="ARBA00038240"/>
    </source>
</evidence>
<dbReference type="EMBL" id="WMQV01000009">
    <property type="protein sequence ID" value="MTL94026.1"/>
    <property type="molecule type" value="Genomic_DNA"/>
</dbReference>
<dbReference type="Pfam" id="PF01636">
    <property type="entry name" value="APH"/>
    <property type="match status" value="1"/>
</dbReference>
<accession>A0A6G2CMB1</accession>
<dbReference type="PANTHER" id="PTHR21064:SF6">
    <property type="entry name" value="AMINOGLYCOSIDE PHOSPHOTRANSFERASE DOMAIN-CONTAINING PROTEIN"/>
    <property type="match status" value="1"/>
</dbReference>
<comment type="similarity">
    <text evidence="1">Belongs to the pseudomonas-type ThrB family.</text>
</comment>
<evidence type="ECO:0000313" key="4">
    <source>
        <dbReference type="EMBL" id="MTL94026.1"/>
    </source>
</evidence>
<evidence type="ECO:0000259" key="2">
    <source>
        <dbReference type="Pfam" id="PF01636"/>
    </source>
</evidence>
<organism evidence="4">
    <name type="scientific">Turicibacter sanguinis</name>
    <dbReference type="NCBI Taxonomy" id="154288"/>
    <lineage>
        <taxon>Bacteria</taxon>
        <taxon>Bacillati</taxon>
        <taxon>Bacillota</taxon>
        <taxon>Erysipelotrichia</taxon>
        <taxon>Erysipelotrichales</taxon>
        <taxon>Turicibacteraceae</taxon>
        <taxon>Turicibacter</taxon>
    </lineage>
</organism>
<evidence type="ECO:0000313" key="3">
    <source>
        <dbReference type="EMBL" id="MTK22173.1"/>
    </source>
</evidence>
<dbReference type="AlphaFoldDB" id="A0A6G2CMB1"/>
<keyword evidence="4" id="KW-0808">Transferase</keyword>
<reference evidence="4 5" key="1">
    <citation type="journal article" date="2019" name="Nat. Med.">
        <title>A library of human gut bacterial isolates paired with longitudinal multiomics data enables mechanistic microbiome research.</title>
        <authorList>
            <person name="Poyet M."/>
            <person name="Groussin M."/>
            <person name="Gibbons S.M."/>
            <person name="Avila-Pacheco J."/>
            <person name="Jiang X."/>
            <person name="Kearney S.M."/>
            <person name="Perrotta A.R."/>
            <person name="Berdy B."/>
            <person name="Zhao S."/>
            <person name="Lieberman T.D."/>
            <person name="Swanson P.K."/>
            <person name="Smith M."/>
            <person name="Roesemann S."/>
            <person name="Alexander J.E."/>
            <person name="Rich S.A."/>
            <person name="Livny J."/>
            <person name="Vlamakis H."/>
            <person name="Clish C."/>
            <person name="Bullock K."/>
            <person name="Deik A."/>
            <person name="Scott J."/>
            <person name="Pierce K.A."/>
            <person name="Xavier R.J."/>
            <person name="Alm E.J."/>
        </authorList>
    </citation>
    <scope>NUCLEOTIDE SEQUENCE</scope>
    <source>
        <strain evidence="4">BIOML-A179</strain>
        <strain evidence="3 5">BIOML-A198</strain>
    </source>
</reference>
<evidence type="ECO:0000313" key="5">
    <source>
        <dbReference type="Proteomes" id="UP000487649"/>
    </source>
</evidence>
<dbReference type="GO" id="GO:0019202">
    <property type="term" value="F:amino acid kinase activity"/>
    <property type="evidence" value="ECO:0007669"/>
    <property type="project" value="TreeGrafter"/>
</dbReference>
<dbReference type="InterPro" id="IPR002575">
    <property type="entry name" value="Aminoglycoside_PTrfase"/>
</dbReference>
<dbReference type="EMBL" id="WMQE01000031">
    <property type="protein sequence ID" value="MTK22173.1"/>
    <property type="molecule type" value="Genomic_DNA"/>
</dbReference>
<comment type="caution">
    <text evidence="4">The sequence shown here is derived from an EMBL/GenBank/DDBJ whole genome shotgun (WGS) entry which is preliminary data.</text>
</comment>
<dbReference type="InterPro" id="IPR011009">
    <property type="entry name" value="Kinase-like_dom_sf"/>
</dbReference>
<dbReference type="GeneID" id="60059469"/>
<dbReference type="InterPro" id="IPR050249">
    <property type="entry name" value="Pseudomonas-type_ThrB"/>
</dbReference>
<dbReference type="PANTHER" id="PTHR21064">
    <property type="entry name" value="AMINOGLYCOSIDE PHOSPHOTRANSFERASE DOMAIN-CONTAINING PROTEIN-RELATED"/>
    <property type="match status" value="1"/>
</dbReference>
<feature type="domain" description="Aminoglycoside phosphotransferase" evidence="2">
    <location>
        <begin position="25"/>
        <end position="231"/>
    </location>
</feature>
<gene>
    <name evidence="4" type="ORF">GMA64_05770</name>
    <name evidence="3" type="ORF">GMA92_12205</name>
</gene>
<dbReference type="Proteomes" id="UP000487649">
    <property type="component" value="Unassembled WGS sequence"/>
</dbReference>
<dbReference type="Gene3D" id="3.90.1200.10">
    <property type="match status" value="1"/>
</dbReference>